<dbReference type="SUPFAM" id="SSF47413">
    <property type="entry name" value="lambda repressor-like DNA-binding domains"/>
    <property type="match status" value="1"/>
</dbReference>
<evidence type="ECO:0000313" key="4">
    <source>
        <dbReference type="EMBL" id="RHB30598.1"/>
    </source>
</evidence>
<gene>
    <name evidence="4" type="ORF">DW888_18565</name>
</gene>
<comment type="caution">
    <text evidence="4">The sequence shown here is derived from an EMBL/GenBank/DDBJ whole genome shotgun (WGS) entry which is preliminary data.</text>
</comment>
<dbReference type="SMART" id="SM00530">
    <property type="entry name" value="HTH_XRE"/>
    <property type="match status" value="1"/>
</dbReference>
<accession>A0A413VAJ9</accession>
<dbReference type="InterPro" id="IPR010982">
    <property type="entry name" value="Lambda_DNA-bd_dom_sf"/>
</dbReference>
<feature type="coiled-coil region" evidence="2">
    <location>
        <begin position="221"/>
        <end position="248"/>
    </location>
</feature>
<dbReference type="PANTHER" id="PTHR46558">
    <property type="entry name" value="TRACRIPTIONAL REGULATORY PROTEIN-RELATED-RELATED"/>
    <property type="match status" value="1"/>
</dbReference>
<proteinExistence type="predicted"/>
<sequence length="254" mass="28732">MSNNLIFFSENLSTFRKEKGWTQSELAEKLGVKANTISNYEKGISTPDYKIIAKLRELFEMPTDVLLYSNLSEGKEKFGEWVCRDKDSTGWRTFKISLGEKKKEYVIVDANSALAVDGVTKLRYKRAGIYQKRLVGNGIAKAMVVKNMPKVVGADFEGDDTELAKKSIANRIGINLKSDRKVAYCKFNRFITMGDDSVGTVSEKKVIPTNLTLTRRLLALVDKKDNTISELNREIGRLQYEIEVLKKELSLLRG</sequence>
<dbReference type="AlphaFoldDB" id="A0A413VAJ9"/>
<dbReference type="Gene3D" id="1.10.260.40">
    <property type="entry name" value="lambda repressor-like DNA-binding domains"/>
    <property type="match status" value="1"/>
</dbReference>
<dbReference type="GeneID" id="69503437"/>
<dbReference type="PROSITE" id="PS50943">
    <property type="entry name" value="HTH_CROC1"/>
    <property type="match status" value="1"/>
</dbReference>
<evidence type="ECO:0000259" key="3">
    <source>
        <dbReference type="PROSITE" id="PS50943"/>
    </source>
</evidence>
<evidence type="ECO:0000313" key="5">
    <source>
        <dbReference type="Proteomes" id="UP000284379"/>
    </source>
</evidence>
<name>A0A413VAJ9_9BACE</name>
<reference evidence="4 5" key="1">
    <citation type="submission" date="2018-08" db="EMBL/GenBank/DDBJ databases">
        <title>A genome reference for cultivated species of the human gut microbiota.</title>
        <authorList>
            <person name="Zou Y."/>
            <person name="Xue W."/>
            <person name="Luo G."/>
        </authorList>
    </citation>
    <scope>NUCLEOTIDE SEQUENCE [LARGE SCALE GENOMIC DNA]</scope>
    <source>
        <strain evidence="4 5">AM40-30BH</strain>
    </source>
</reference>
<protein>
    <submittedName>
        <fullName evidence="4">Helix-turn-helix domain-containing protein</fullName>
    </submittedName>
</protein>
<feature type="domain" description="HTH cro/C1-type" evidence="3">
    <location>
        <begin position="12"/>
        <end position="66"/>
    </location>
</feature>
<keyword evidence="2" id="KW-0175">Coiled coil</keyword>
<dbReference type="InterPro" id="IPR001387">
    <property type="entry name" value="Cro/C1-type_HTH"/>
</dbReference>
<dbReference type="EMBL" id="QSGO01000026">
    <property type="protein sequence ID" value="RHB30598.1"/>
    <property type="molecule type" value="Genomic_DNA"/>
</dbReference>
<dbReference type="GO" id="GO:0003677">
    <property type="term" value="F:DNA binding"/>
    <property type="evidence" value="ECO:0007669"/>
    <property type="project" value="UniProtKB-KW"/>
</dbReference>
<evidence type="ECO:0000256" key="2">
    <source>
        <dbReference type="SAM" id="Coils"/>
    </source>
</evidence>
<organism evidence="4 5">
    <name type="scientific">Bacteroides nordii</name>
    <dbReference type="NCBI Taxonomy" id="291645"/>
    <lineage>
        <taxon>Bacteria</taxon>
        <taxon>Pseudomonadati</taxon>
        <taxon>Bacteroidota</taxon>
        <taxon>Bacteroidia</taxon>
        <taxon>Bacteroidales</taxon>
        <taxon>Bacteroidaceae</taxon>
        <taxon>Bacteroides</taxon>
    </lineage>
</organism>
<dbReference type="Pfam" id="PF01381">
    <property type="entry name" value="HTH_3"/>
    <property type="match status" value="1"/>
</dbReference>
<dbReference type="RefSeq" id="WP_007486926.1">
    <property type="nucleotide sequence ID" value="NZ_CABJFV010000026.1"/>
</dbReference>
<dbReference type="PANTHER" id="PTHR46558:SF4">
    <property type="entry name" value="DNA-BIDING PHAGE PROTEIN"/>
    <property type="match status" value="1"/>
</dbReference>
<keyword evidence="1" id="KW-0238">DNA-binding</keyword>
<dbReference type="Proteomes" id="UP000284379">
    <property type="component" value="Unassembled WGS sequence"/>
</dbReference>
<dbReference type="CDD" id="cd00093">
    <property type="entry name" value="HTH_XRE"/>
    <property type="match status" value="1"/>
</dbReference>
<evidence type="ECO:0000256" key="1">
    <source>
        <dbReference type="ARBA" id="ARBA00023125"/>
    </source>
</evidence>